<feature type="region of interest" description="Disordered" evidence="1">
    <location>
        <begin position="44"/>
        <end position="94"/>
    </location>
</feature>
<sequence>MAVLTELAAVGRLPRCRSAPSLFLEFLPFSLGSSYVGLRRQLVSEGSSEPQTTDATPSSSRLSFSQNWQGGRRMAGWRRPGLVPRGSSDLDSFC</sequence>
<proteinExistence type="predicted"/>
<accession>A0A0E0DHL7</accession>
<keyword evidence="3" id="KW-1185">Reference proteome</keyword>
<evidence type="ECO:0000313" key="3">
    <source>
        <dbReference type="Proteomes" id="UP000008021"/>
    </source>
</evidence>
<dbReference type="HOGENOM" id="CLU_152823_0_0_1"/>
<reference evidence="2" key="2">
    <citation type="submission" date="2018-05" db="EMBL/GenBank/DDBJ databases">
        <title>OmerRS3 (Oryza meridionalis Reference Sequence Version 3).</title>
        <authorList>
            <person name="Zhang J."/>
            <person name="Kudrna D."/>
            <person name="Lee S."/>
            <person name="Talag J."/>
            <person name="Welchert J."/>
            <person name="Wing R.A."/>
        </authorList>
    </citation>
    <scope>NUCLEOTIDE SEQUENCE [LARGE SCALE GENOMIC DNA]</scope>
    <source>
        <strain evidence="2">cv. OR44</strain>
    </source>
</reference>
<protein>
    <submittedName>
        <fullName evidence="2">Uncharacterized protein</fullName>
    </submittedName>
</protein>
<dbReference type="EnsemblPlants" id="OMERI04G19130.1">
    <property type="protein sequence ID" value="OMERI04G19130.1"/>
    <property type="gene ID" value="OMERI04G19130"/>
</dbReference>
<name>A0A0E0DHL7_9ORYZ</name>
<organism evidence="2">
    <name type="scientific">Oryza meridionalis</name>
    <dbReference type="NCBI Taxonomy" id="40149"/>
    <lineage>
        <taxon>Eukaryota</taxon>
        <taxon>Viridiplantae</taxon>
        <taxon>Streptophyta</taxon>
        <taxon>Embryophyta</taxon>
        <taxon>Tracheophyta</taxon>
        <taxon>Spermatophyta</taxon>
        <taxon>Magnoliopsida</taxon>
        <taxon>Liliopsida</taxon>
        <taxon>Poales</taxon>
        <taxon>Poaceae</taxon>
        <taxon>BOP clade</taxon>
        <taxon>Oryzoideae</taxon>
        <taxon>Oryzeae</taxon>
        <taxon>Oryzinae</taxon>
        <taxon>Oryza</taxon>
    </lineage>
</organism>
<reference evidence="2" key="1">
    <citation type="submission" date="2015-04" db="UniProtKB">
        <authorList>
            <consortium name="EnsemblPlants"/>
        </authorList>
    </citation>
    <scope>IDENTIFICATION</scope>
</reference>
<dbReference type="AlphaFoldDB" id="A0A0E0DHL7"/>
<evidence type="ECO:0000256" key="1">
    <source>
        <dbReference type="SAM" id="MobiDB-lite"/>
    </source>
</evidence>
<dbReference type="Gramene" id="OMERI04G19130.1">
    <property type="protein sequence ID" value="OMERI04G19130.1"/>
    <property type="gene ID" value="OMERI04G19130"/>
</dbReference>
<evidence type="ECO:0000313" key="2">
    <source>
        <dbReference type="EnsemblPlants" id="OMERI04G19130.1"/>
    </source>
</evidence>
<feature type="compositionally biased region" description="Polar residues" evidence="1">
    <location>
        <begin position="44"/>
        <end position="69"/>
    </location>
</feature>
<dbReference type="Proteomes" id="UP000008021">
    <property type="component" value="Chromosome 4"/>
</dbReference>